<comment type="similarity">
    <text evidence="1">Belongs to the dymeclin family.</text>
</comment>
<organism evidence="6 7">
    <name type="scientific">Albula glossodonta</name>
    <name type="common">roundjaw bonefish</name>
    <dbReference type="NCBI Taxonomy" id="121402"/>
    <lineage>
        <taxon>Eukaryota</taxon>
        <taxon>Metazoa</taxon>
        <taxon>Chordata</taxon>
        <taxon>Craniata</taxon>
        <taxon>Vertebrata</taxon>
        <taxon>Euteleostomi</taxon>
        <taxon>Actinopterygii</taxon>
        <taxon>Neopterygii</taxon>
        <taxon>Teleostei</taxon>
        <taxon>Albuliformes</taxon>
        <taxon>Albulidae</taxon>
        <taxon>Albula</taxon>
    </lineage>
</organism>
<evidence type="ECO:0000256" key="3">
    <source>
        <dbReference type="ARBA" id="ARBA00022707"/>
    </source>
</evidence>
<evidence type="ECO:0000256" key="5">
    <source>
        <dbReference type="SAM" id="MobiDB-lite"/>
    </source>
</evidence>
<evidence type="ECO:0000313" key="6">
    <source>
        <dbReference type="EMBL" id="KAG9354138.1"/>
    </source>
</evidence>
<proteinExistence type="inferred from homology"/>
<comment type="caution">
    <text evidence="6">The sequence shown here is derived from an EMBL/GenBank/DDBJ whole genome shotgun (WGS) entry which is preliminary data.</text>
</comment>
<keyword evidence="7" id="KW-1185">Reference proteome</keyword>
<dbReference type="InterPro" id="IPR019142">
    <property type="entry name" value="Dymeclin"/>
</dbReference>
<keyword evidence="3" id="KW-0519">Myristate</keyword>
<evidence type="ECO:0000256" key="4">
    <source>
        <dbReference type="ARBA" id="ARBA00023288"/>
    </source>
</evidence>
<dbReference type="EMBL" id="JAFBMS010000003">
    <property type="protein sequence ID" value="KAG9354138.1"/>
    <property type="molecule type" value="Genomic_DNA"/>
</dbReference>
<keyword evidence="4" id="KW-0449">Lipoprotein</keyword>
<dbReference type="AlphaFoldDB" id="A0A8T2PS42"/>
<dbReference type="PANTHER" id="PTHR12895">
    <property type="entry name" value="DYMECLIN"/>
    <property type="match status" value="1"/>
</dbReference>
<dbReference type="GO" id="GO:0005794">
    <property type="term" value="C:Golgi apparatus"/>
    <property type="evidence" value="ECO:0007669"/>
    <property type="project" value="TreeGrafter"/>
</dbReference>
<evidence type="ECO:0000313" key="7">
    <source>
        <dbReference type="Proteomes" id="UP000824540"/>
    </source>
</evidence>
<accession>A0A8T2PS42</accession>
<protein>
    <recommendedName>
        <fullName evidence="2">Dymeclin</fullName>
    </recommendedName>
</protein>
<dbReference type="Proteomes" id="UP000824540">
    <property type="component" value="Unassembled WGS sequence"/>
</dbReference>
<dbReference type="PANTHER" id="PTHR12895:SF9">
    <property type="entry name" value="DYMECLIN"/>
    <property type="match status" value="1"/>
</dbReference>
<feature type="non-terminal residue" evidence="6">
    <location>
        <position position="1"/>
    </location>
</feature>
<feature type="compositionally biased region" description="Low complexity" evidence="5">
    <location>
        <begin position="126"/>
        <end position="135"/>
    </location>
</feature>
<sequence length="268" mass="29709">AQDLNVIEEVIRMMLEIINSCLSNSLHHNPNLVYALLYKRELFEQFRSHPSFQDIMQNLDTVIGFFSGRLEQAGTDLSVERVQEVIKKGAVALPRDRLKWPRPDCPYSVCHPSPPGKDNGTTEVQPASLSASSPGPFSPSFNLNINRDRAVLLLGLSGSTTFSNSASGIYCLASAAVFWALTVRRLGRTSLRAQSLSAEAQGVLGARPGMSDARLSAAQRAPEASRGQKDVVFWDEPKFPELKFKYVEEDQPEDFFIPYVWSLVFNSG</sequence>
<dbReference type="OrthoDB" id="10253409at2759"/>
<evidence type="ECO:0000256" key="2">
    <source>
        <dbReference type="ARBA" id="ARBA00015736"/>
    </source>
</evidence>
<reference evidence="6" key="1">
    <citation type="thesis" date="2021" institute="BYU ScholarsArchive" country="Provo, UT, USA">
        <title>Applications of and Algorithms for Genome Assembly and Genomic Analyses with an Emphasis on Marine Teleosts.</title>
        <authorList>
            <person name="Pickett B.D."/>
        </authorList>
    </citation>
    <scope>NUCLEOTIDE SEQUENCE</scope>
    <source>
        <strain evidence="6">HI-2016</strain>
    </source>
</reference>
<evidence type="ECO:0000256" key="1">
    <source>
        <dbReference type="ARBA" id="ARBA00010603"/>
    </source>
</evidence>
<dbReference type="GO" id="GO:0007030">
    <property type="term" value="P:Golgi organization"/>
    <property type="evidence" value="ECO:0007669"/>
    <property type="project" value="TreeGrafter"/>
</dbReference>
<feature type="non-terminal residue" evidence="6">
    <location>
        <position position="268"/>
    </location>
</feature>
<dbReference type="Pfam" id="PF09742">
    <property type="entry name" value="Dymeclin"/>
    <property type="match status" value="2"/>
</dbReference>
<gene>
    <name evidence="6" type="ORF">JZ751_012262</name>
</gene>
<name>A0A8T2PS42_9TELE</name>
<feature type="region of interest" description="Disordered" evidence="5">
    <location>
        <begin position="109"/>
        <end position="135"/>
    </location>
</feature>